<proteinExistence type="predicted"/>
<feature type="transmembrane region" description="Helical" evidence="1">
    <location>
        <begin position="30"/>
        <end position="51"/>
    </location>
</feature>
<reference evidence="2 3" key="1">
    <citation type="submission" date="2019-06" db="EMBL/GenBank/DDBJ databases">
        <title>Sequencing the genomes of 1000 actinobacteria strains.</title>
        <authorList>
            <person name="Klenk H.-P."/>
        </authorList>
    </citation>
    <scope>NUCLEOTIDE SEQUENCE [LARGE SCALE GENOMIC DNA]</scope>
    <source>
        <strain evidence="2 3">DSM 21776</strain>
    </source>
</reference>
<feature type="transmembrane region" description="Helical" evidence="1">
    <location>
        <begin position="6"/>
        <end position="23"/>
    </location>
</feature>
<evidence type="ECO:0000313" key="3">
    <source>
        <dbReference type="Proteomes" id="UP000320085"/>
    </source>
</evidence>
<evidence type="ECO:0000313" key="2">
    <source>
        <dbReference type="EMBL" id="TQN46835.1"/>
    </source>
</evidence>
<evidence type="ECO:0000256" key="1">
    <source>
        <dbReference type="SAM" id="Phobius"/>
    </source>
</evidence>
<sequence length="91" mass="9225">MLWTVVFAVLAGAVVGGLARLLLPGRQSISVLMTIVLGAAGSLVGTLIYYSISGDRTASSVDWVSGAIGVVVAAALILGYGRVRGASHPTR</sequence>
<dbReference type="AlphaFoldDB" id="A0A543PS07"/>
<keyword evidence="1" id="KW-0812">Transmembrane</keyword>
<dbReference type="OrthoDB" id="5197368at2"/>
<dbReference type="Proteomes" id="UP000320085">
    <property type="component" value="Unassembled WGS sequence"/>
</dbReference>
<evidence type="ECO:0008006" key="4">
    <source>
        <dbReference type="Google" id="ProtNLM"/>
    </source>
</evidence>
<organism evidence="2 3">
    <name type="scientific">Humibacillus xanthopallidus</name>
    <dbReference type="NCBI Taxonomy" id="412689"/>
    <lineage>
        <taxon>Bacteria</taxon>
        <taxon>Bacillati</taxon>
        <taxon>Actinomycetota</taxon>
        <taxon>Actinomycetes</taxon>
        <taxon>Micrococcales</taxon>
        <taxon>Intrasporangiaceae</taxon>
        <taxon>Humibacillus</taxon>
    </lineage>
</organism>
<protein>
    <recommendedName>
        <fullName evidence="4">Membrane protein YeaQ/YmgE (Transglycosylase-associated protein family)</fullName>
    </recommendedName>
</protein>
<dbReference type="EMBL" id="VFQF01000002">
    <property type="protein sequence ID" value="TQN46835.1"/>
    <property type="molecule type" value="Genomic_DNA"/>
</dbReference>
<dbReference type="RefSeq" id="WP_141823571.1">
    <property type="nucleotide sequence ID" value="NZ_BAAAQC010000012.1"/>
</dbReference>
<accession>A0A543PS07</accession>
<keyword evidence="1" id="KW-1133">Transmembrane helix</keyword>
<feature type="transmembrane region" description="Helical" evidence="1">
    <location>
        <begin position="63"/>
        <end position="81"/>
    </location>
</feature>
<name>A0A543PS07_9MICO</name>
<gene>
    <name evidence="2" type="ORF">FHX52_3565</name>
</gene>
<comment type="caution">
    <text evidence="2">The sequence shown here is derived from an EMBL/GenBank/DDBJ whole genome shotgun (WGS) entry which is preliminary data.</text>
</comment>
<keyword evidence="1" id="KW-0472">Membrane</keyword>